<organism evidence="2 3">
    <name type="scientific">Colletotrichum sojae</name>
    <dbReference type="NCBI Taxonomy" id="2175907"/>
    <lineage>
        <taxon>Eukaryota</taxon>
        <taxon>Fungi</taxon>
        <taxon>Dikarya</taxon>
        <taxon>Ascomycota</taxon>
        <taxon>Pezizomycotina</taxon>
        <taxon>Sordariomycetes</taxon>
        <taxon>Hypocreomycetidae</taxon>
        <taxon>Glomerellales</taxon>
        <taxon>Glomerellaceae</taxon>
        <taxon>Colletotrichum</taxon>
        <taxon>Colletotrichum orchidearum species complex</taxon>
    </lineage>
</organism>
<feature type="region of interest" description="Disordered" evidence="1">
    <location>
        <begin position="198"/>
        <end position="220"/>
    </location>
</feature>
<evidence type="ECO:0000313" key="2">
    <source>
        <dbReference type="EMBL" id="KAF6795029.1"/>
    </source>
</evidence>
<comment type="caution">
    <text evidence="2">The sequence shown here is derived from an EMBL/GenBank/DDBJ whole genome shotgun (WGS) entry which is preliminary data.</text>
</comment>
<accession>A0A8H6IS36</accession>
<reference evidence="2 3" key="1">
    <citation type="journal article" date="2020" name="Phytopathology">
        <title>Genome Sequence Resources of Colletotrichum truncatum, C. plurivorum, C. musicola, and C. sojae: Four Species Pathogenic to Soybean (Glycine max).</title>
        <authorList>
            <person name="Rogerio F."/>
            <person name="Boufleur T.R."/>
            <person name="Ciampi-Guillardi M."/>
            <person name="Sukno S.A."/>
            <person name="Thon M.R."/>
            <person name="Massola Junior N.S."/>
            <person name="Baroncelli R."/>
        </authorList>
    </citation>
    <scope>NUCLEOTIDE SEQUENCE [LARGE SCALE GENOMIC DNA]</scope>
    <source>
        <strain evidence="2 3">LFN0009</strain>
    </source>
</reference>
<sequence>MPIPTTLQVATATATAHGLPAGLMTMTPPGCRCSLLRVEPKLQGAEAGAEESSISWAGVLPPTELPAPAPTRHRTALHRTATASNTSGCLTLSRALFSGSLYSACLATSSIWFRGLACLLLRRRSKRKERRGGDDSSFAAGLASLPSAVGSALGCPGRETTQELVMMDQGYDRRRRAPTEERLLQDVIDGAHQLEIAHRTGDHNNNNNNNSHRRPAARPPMFAGGLPGSSGSPFPWRAHRYRPRCAEVPTLPRDATAVPLAAENIGVTLSEEQVGSATPCRPPRLLVDVLTLYSIRYYTIRSRLVCEGGRAELPKPGFPPNFFRVGIQSVGEGSSSETITPIIHVLLSYRSHCARVLRGLGVAEAASGRSEIATYRTTTAEKYTRACSEQKAAGVEAWLEETCLDATMPCGIRTPSWTKSLWSQPPATCKPTLRLIQEPWATAVETPVAGTGFDTAHFSLNLQMGGQAVNATSKIAVTFIVSKQSPDTDRVAFTPMGPTR</sequence>
<dbReference type="Proteomes" id="UP000652219">
    <property type="component" value="Unassembled WGS sequence"/>
</dbReference>
<evidence type="ECO:0000256" key="1">
    <source>
        <dbReference type="SAM" id="MobiDB-lite"/>
    </source>
</evidence>
<keyword evidence="3" id="KW-1185">Reference proteome</keyword>
<dbReference type="AlphaFoldDB" id="A0A8H6IS36"/>
<gene>
    <name evidence="2" type="ORF">CSOJ01_13516</name>
</gene>
<proteinExistence type="predicted"/>
<evidence type="ECO:0000313" key="3">
    <source>
        <dbReference type="Proteomes" id="UP000652219"/>
    </source>
</evidence>
<dbReference type="EMBL" id="WIGN01000396">
    <property type="protein sequence ID" value="KAF6795029.1"/>
    <property type="molecule type" value="Genomic_DNA"/>
</dbReference>
<name>A0A8H6IS36_9PEZI</name>
<protein>
    <submittedName>
        <fullName evidence="2">Uncharacterized protein</fullName>
    </submittedName>
</protein>